<dbReference type="Proteomes" id="UP001193680">
    <property type="component" value="Unassembled WGS sequence"/>
</dbReference>
<comment type="caution">
    <text evidence="1">The sequence shown here is derived from an EMBL/GenBank/DDBJ whole genome shotgun (WGS) entry which is preliminary data.</text>
</comment>
<evidence type="ECO:0000313" key="1">
    <source>
        <dbReference type="EMBL" id="MBF6057009.1"/>
    </source>
</evidence>
<sequence length="217" mass="24200">MKNRKKNNALPITLPDYYRAFQIMHGILLNEDSTPHKACLFFANAGAEILSKHFKLQAEPIAGAAFYFLHDETASVLSFADLTEDYVSSNNQAFHAWVQCGDWIIDFMAPLFPEALKDTGVNISIPRKMFQKNLSSMADSLDVLNKSGDFLLSPNTELTKHLQRGLAEKLANADLVDIASRWFVKTPKKILKEIPISDGKGKLTEAKLSSITIQGAW</sequence>
<organism evidence="1 2">
    <name type="scientific">Thiomicrorhabdus heinhorstiae</name>
    <dbReference type="NCBI Taxonomy" id="2748010"/>
    <lineage>
        <taxon>Bacteria</taxon>
        <taxon>Pseudomonadati</taxon>
        <taxon>Pseudomonadota</taxon>
        <taxon>Gammaproteobacteria</taxon>
        <taxon>Thiotrichales</taxon>
        <taxon>Piscirickettsiaceae</taxon>
        <taxon>Thiomicrorhabdus</taxon>
    </lineage>
</organism>
<dbReference type="RefSeq" id="WP_194947360.1">
    <property type="nucleotide sequence ID" value="NZ_JACBGI020000001.1"/>
</dbReference>
<reference evidence="1 2" key="2">
    <citation type="submission" date="2020-11" db="EMBL/GenBank/DDBJ databases">
        <title>Sulfur oxidizing isolate from Hospital Hole Sinkhole.</title>
        <authorList>
            <person name="Scott K.M."/>
        </authorList>
    </citation>
    <scope>NUCLEOTIDE SEQUENCE [LARGE SCALE GENOMIC DNA]</scope>
    <source>
        <strain evidence="1 2">HH1</strain>
    </source>
</reference>
<dbReference type="SUPFAM" id="SSF54001">
    <property type="entry name" value="Cysteine proteinases"/>
    <property type="match status" value="1"/>
</dbReference>
<dbReference type="EMBL" id="JACBGI020000001">
    <property type="protein sequence ID" value="MBF6057009.1"/>
    <property type="molecule type" value="Genomic_DNA"/>
</dbReference>
<protein>
    <submittedName>
        <fullName evidence="1">DUF2026 family protein</fullName>
    </submittedName>
</protein>
<dbReference type="InterPro" id="IPR023107">
    <property type="entry name" value="Atu2299-like_dom_sf"/>
</dbReference>
<accession>A0ABS0BUK9</accession>
<dbReference type="InterPro" id="IPR038765">
    <property type="entry name" value="Papain-like_cys_pep_sf"/>
</dbReference>
<dbReference type="Gene3D" id="3.10.550.10">
    <property type="entry name" value="Hypothetical protein Atu2299"/>
    <property type="match status" value="1"/>
</dbReference>
<dbReference type="InterPro" id="IPR018599">
    <property type="entry name" value="DUF2026"/>
</dbReference>
<dbReference type="Pfam" id="PF09641">
    <property type="entry name" value="DUF2026"/>
    <property type="match status" value="1"/>
</dbReference>
<keyword evidence="2" id="KW-1185">Reference proteome</keyword>
<name>A0ABS0BUK9_9GAMM</name>
<evidence type="ECO:0000313" key="2">
    <source>
        <dbReference type="Proteomes" id="UP001193680"/>
    </source>
</evidence>
<proteinExistence type="predicted"/>
<gene>
    <name evidence="1" type="ORF">H8792_001515</name>
</gene>
<reference evidence="1 2" key="1">
    <citation type="submission" date="2020-06" db="EMBL/GenBank/DDBJ databases">
        <authorList>
            <person name="Scott K."/>
        </authorList>
    </citation>
    <scope>NUCLEOTIDE SEQUENCE [LARGE SCALE GENOMIC DNA]</scope>
    <source>
        <strain evidence="1 2">HH1</strain>
    </source>
</reference>